<protein>
    <submittedName>
        <fullName evidence="3">DUF4430 domain-containing protein</fullName>
    </submittedName>
</protein>
<reference evidence="3" key="1">
    <citation type="journal article" date="2020" name="mSystems">
        <title>Genome- and Community-Level Interaction Insights into Carbon Utilization and Element Cycling Functions of Hydrothermarchaeota in Hydrothermal Sediment.</title>
        <authorList>
            <person name="Zhou Z."/>
            <person name="Liu Y."/>
            <person name="Xu W."/>
            <person name="Pan J."/>
            <person name="Luo Z.H."/>
            <person name="Li M."/>
        </authorList>
    </citation>
    <scope>NUCLEOTIDE SEQUENCE [LARGE SCALE GENOMIC DNA]</scope>
    <source>
        <strain evidence="3">SpSt-116</strain>
    </source>
</reference>
<dbReference type="InterPro" id="IPR027954">
    <property type="entry name" value="Transcobalamin-like_C"/>
</dbReference>
<keyword evidence="1" id="KW-1133">Transmembrane helix</keyword>
<proteinExistence type="predicted"/>
<organism evidence="3">
    <name type="scientific">Thermofilum adornatum</name>
    <dbReference type="NCBI Taxonomy" id="1365176"/>
    <lineage>
        <taxon>Archaea</taxon>
        <taxon>Thermoproteota</taxon>
        <taxon>Thermoprotei</taxon>
        <taxon>Thermofilales</taxon>
        <taxon>Thermofilaceae</taxon>
        <taxon>Thermofilum</taxon>
    </lineage>
</organism>
<gene>
    <name evidence="3" type="ORF">ENN26_01100</name>
</gene>
<dbReference type="EMBL" id="DSAY01000021">
    <property type="protein sequence ID" value="HDP14361.1"/>
    <property type="molecule type" value="Genomic_DNA"/>
</dbReference>
<evidence type="ECO:0000313" key="3">
    <source>
        <dbReference type="EMBL" id="HDP14361.1"/>
    </source>
</evidence>
<sequence>MRIYRAIFTRNGWLPYRCRSINGVFYFYSYCATYKGFGKEKPKERYKYWIKIQLIVAQQGPVNGKKENKTIVVLLIALLVWALASSSVASYLYLENQRLKSSLSSLESKAVLVNIAIDYGNGTVVWFNSTPLPSGSTALSALTAVARVEYKLSTMGAYVTAVNGVSENIISKSEGYSWLWYKYSPEKKSLEMGPVAADKYTLANGDIIVWRYEHWKF</sequence>
<feature type="transmembrane region" description="Helical" evidence="1">
    <location>
        <begin position="71"/>
        <end position="94"/>
    </location>
</feature>
<feature type="domain" description="Transcobalamin-like C-terminal" evidence="2">
    <location>
        <begin position="135"/>
        <end position="213"/>
    </location>
</feature>
<evidence type="ECO:0000256" key="1">
    <source>
        <dbReference type="SAM" id="Phobius"/>
    </source>
</evidence>
<evidence type="ECO:0000259" key="2">
    <source>
        <dbReference type="Pfam" id="PF14478"/>
    </source>
</evidence>
<accession>A0A7C1CCX5</accession>
<comment type="caution">
    <text evidence="3">The sequence shown here is derived from an EMBL/GenBank/DDBJ whole genome shotgun (WGS) entry which is preliminary data.</text>
</comment>
<name>A0A7C1CCX5_9CREN</name>
<keyword evidence="1" id="KW-0812">Transmembrane</keyword>
<dbReference type="Pfam" id="PF14478">
    <property type="entry name" value="DUF4430"/>
    <property type="match status" value="1"/>
</dbReference>
<dbReference type="Gene3D" id="2.170.130.30">
    <property type="match status" value="1"/>
</dbReference>
<keyword evidence="1" id="KW-0472">Membrane</keyword>
<dbReference type="AlphaFoldDB" id="A0A7C1CCX5"/>